<feature type="region of interest" description="Disordered" evidence="1">
    <location>
        <begin position="323"/>
        <end position="376"/>
    </location>
</feature>
<feature type="compositionally biased region" description="Basic and acidic residues" evidence="1">
    <location>
        <begin position="61"/>
        <end position="78"/>
    </location>
</feature>
<feature type="compositionally biased region" description="Polar residues" evidence="1">
    <location>
        <begin position="1"/>
        <end position="11"/>
    </location>
</feature>
<feature type="region of interest" description="Disordered" evidence="1">
    <location>
        <begin position="43"/>
        <end position="78"/>
    </location>
</feature>
<evidence type="ECO:0000313" key="2">
    <source>
        <dbReference type="EMBL" id="TWU78228.1"/>
    </source>
</evidence>
<accession>A0A5C6GMN1</accession>
<dbReference type="PANTHER" id="PTHR37827:SF1">
    <property type="entry name" value="HNH DOMAIN-CONTAINING PROTEIN"/>
    <property type="match status" value="1"/>
</dbReference>
<feature type="compositionally biased region" description="Low complexity" evidence="1">
    <location>
        <begin position="360"/>
        <end position="375"/>
    </location>
</feature>
<feature type="compositionally biased region" description="Basic and acidic residues" evidence="1">
    <location>
        <begin position="327"/>
        <end position="339"/>
    </location>
</feature>
<evidence type="ECO:0000313" key="3">
    <source>
        <dbReference type="Proteomes" id="UP000317257"/>
    </source>
</evidence>
<reference evidence="3" key="1">
    <citation type="submission" date="2018-12" db="EMBL/GenBank/DDBJ databases">
        <title>The complete genome of Metarhizium rileyi, a key fungal pathogen of Lepidoptera.</title>
        <authorList>
            <person name="Binneck E."/>
            <person name="Lastra C.C.L."/>
            <person name="Sosa-Gomez D.R."/>
        </authorList>
    </citation>
    <scope>NUCLEOTIDE SEQUENCE [LARGE SCALE GENOMIC DNA]</scope>
    <source>
        <strain evidence="3">Cep018-CH2</strain>
    </source>
</reference>
<dbReference type="EMBL" id="SBHS01000002">
    <property type="protein sequence ID" value="TWU78228.1"/>
    <property type="molecule type" value="Genomic_DNA"/>
</dbReference>
<feature type="region of interest" description="Disordered" evidence="1">
    <location>
        <begin position="675"/>
        <end position="712"/>
    </location>
</feature>
<feature type="compositionally biased region" description="Basic residues" evidence="1">
    <location>
        <begin position="51"/>
        <end position="60"/>
    </location>
</feature>
<comment type="caution">
    <text evidence="2">The sequence shown here is derived from an EMBL/GenBank/DDBJ whole genome shotgun (WGS) entry which is preliminary data.</text>
</comment>
<feature type="compositionally biased region" description="Polar residues" evidence="1">
    <location>
        <begin position="675"/>
        <end position="687"/>
    </location>
</feature>
<name>A0A5C6GMN1_METRR</name>
<evidence type="ECO:0000256" key="1">
    <source>
        <dbReference type="SAM" id="MobiDB-lite"/>
    </source>
</evidence>
<dbReference type="Proteomes" id="UP000317257">
    <property type="component" value="Unassembled WGS sequence"/>
</dbReference>
<dbReference type="AlphaFoldDB" id="A0A5C6GMN1"/>
<feature type="region of interest" description="Disordered" evidence="1">
    <location>
        <begin position="1"/>
        <end position="25"/>
    </location>
</feature>
<protein>
    <submittedName>
        <fullName evidence="2">Uncharacterized protein</fullName>
    </submittedName>
</protein>
<gene>
    <name evidence="2" type="ORF">ED733_008027</name>
</gene>
<proteinExistence type="predicted"/>
<feature type="compositionally biased region" description="Basic residues" evidence="1">
    <location>
        <begin position="699"/>
        <end position="712"/>
    </location>
</feature>
<organism evidence="2 3">
    <name type="scientific">Metarhizium rileyi (strain RCEF 4871)</name>
    <name type="common">Nomuraea rileyi</name>
    <dbReference type="NCBI Taxonomy" id="1649241"/>
    <lineage>
        <taxon>Eukaryota</taxon>
        <taxon>Fungi</taxon>
        <taxon>Dikarya</taxon>
        <taxon>Ascomycota</taxon>
        <taxon>Pezizomycotina</taxon>
        <taxon>Sordariomycetes</taxon>
        <taxon>Hypocreomycetidae</taxon>
        <taxon>Hypocreales</taxon>
        <taxon>Clavicipitaceae</taxon>
        <taxon>Metarhizium</taxon>
    </lineage>
</organism>
<feature type="compositionally biased region" description="Polar residues" evidence="1">
    <location>
        <begin position="340"/>
        <end position="349"/>
    </location>
</feature>
<sequence>MAGSASDTASDPANDPEDDDNGETNYAVFRDCLSSVLLLAHTGDAPQTKKEPKRRRRAKRRQELDVEARMTPETDHHSTADELAEFIDYLASGIFDGLPEALRTLNHRAWRESNSLQVQFALPLTLDCLSVIDLPPSVPDTLVTYNLVAEDPTFDSQLPATTEHFLSPIVTAYIETLITPPPASWASRTDACEICKRDWIPLSYHHLIPRFVHEKAIKRGWHHKEDLQNVAWLCGACHRFVHQFRNHEELARNFYTVELLLAEEDVRKFAAWVGRLRWKDTSRTLRERPRAIVKAGHRHANQVVDAYSSLSLKRLKAFARHGGPDLTDLRGHSSPRDGQNDMSSSQSSLGRRKRGSQSLTKGSTASRTTSTKSTGPYDRAFQQHLIDHNILPHGYEYPNGRLPQEPDNIDEIRRTLAQSRRSLSPSKFSNEDFRKFERADAQAYKERDITTNVIPIIQGDIRHIKCIAGEIPFTNLEHLTDGTLVPGNPHLYFGARPEQLKKTIRQELSNYIQPSTQHDLPITPNYLLQAKGPDGSLSVATRQASYDGALGARAIHCLQSYRQTERQYDNNAYTITSIYHGGTLKMYTSHPIRPPVAGGRPGFVMTQIKAWCMTGDADTFRQGAAAFRNGRDWAKRERDKVIDEANKRVACGPITSTEDRLGLGFESDVSAAETITTSRETVSNPNRYDSPMSLDFRSKARRIKSPQKKSYA</sequence>
<dbReference type="PANTHER" id="PTHR37827">
    <property type="entry name" value="TUDOR DOMAIN-CONTAINING PROTEIN"/>
    <property type="match status" value="1"/>
</dbReference>